<feature type="region of interest" description="Disordered" evidence="1">
    <location>
        <begin position="1"/>
        <end position="23"/>
    </location>
</feature>
<evidence type="ECO:0000256" key="1">
    <source>
        <dbReference type="SAM" id="MobiDB-lite"/>
    </source>
</evidence>
<keyword evidence="3" id="KW-1185">Reference proteome</keyword>
<dbReference type="AlphaFoldDB" id="A0A7I7QQG1"/>
<accession>A0A7I7QQG1</accession>
<reference evidence="2 3" key="1">
    <citation type="journal article" date="2019" name="Emerg. Microbes Infect.">
        <title>Comprehensive subspecies identification of 175 nontuberculous mycobacteria species based on 7547 genomic profiles.</title>
        <authorList>
            <person name="Matsumoto Y."/>
            <person name="Kinjo T."/>
            <person name="Motooka D."/>
            <person name="Nabeya D."/>
            <person name="Jung N."/>
            <person name="Uechi K."/>
            <person name="Horii T."/>
            <person name="Iida T."/>
            <person name="Fujita J."/>
            <person name="Nakamura S."/>
        </authorList>
    </citation>
    <scope>NUCLEOTIDE SEQUENCE [LARGE SCALE GENOMIC DNA]</scope>
    <source>
        <strain evidence="2 3">JCM 17899</strain>
    </source>
</reference>
<protein>
    <recommendedName>
        <fullName evidence="4">Potassium transporter Kef</fullName>
    </recommendedName>
</protein>
<evidence type="ECO:0000313" key="2">
    <source>
        <dbReference type="EMBL" id="BBY28432.1"/>
    </source>
</evidence>
<organism evidence="2 3">
    <name type="scientific">Mycolicibacterium sediminis</name>
    <dbReference type="NCBI Taxonomy" id="1286180"/>
    <lineage>
        <taxon>Bacteria</taxon>
        <taxon>Bacillati</taxon>
        <taxon>Actinomycetota</taxon>
        <taxon>Actinomycetes</taxon>
        <taxon>Mycobacteriales</taxon>
        <taxon>Mycobacteriaceae</taxon>
        <taxon>Mycolicibacterium</taxon>
    </lineage>
</organism>
<dbReference type="KEGG" id="msei:MSEDJ_25280"/>
<evidence type="ECO:0008006" key="4">
    <source>
        <dbReference type="Google" id="ProtNLM"/>
    </source>
</evidence>
<gene>
    <name evidence="2" type="ORF">MSEDJ_25280</name>
</gene>
<dbReference type="EMBL" id="AP022588">
    <property type="protein sequence ID" value="BBY28432.1"/>
    <property type="molecule type" value="Genomic_DNA"/>
</dbReference>
<proteinExistence type="predicted"/>
<sequence>MIARAHHSVNEGDVRSEPELPSVPDLDLASSVDNVAHFGGDPRRYALAVAAALRAAPDLARSRDAMFAVTSVAAWRAGVLGIRADALARLPQLSPDAGGAMLGLPPDALWAFGSGQAFDRFYWPLRAVDSWQPFARLGGFTGLGGVWTFPPTAPVAEGPGRWTVAVGPVRWRIEADLFGHALDPVGPVVPDPPSASERYTAQVVVRPTSFLADVVPWRPT</sequence>
<dbReference type="RefSeq" id="WP_163797335.1">
    <property type="nucleotide sequence ID" value="NZ_AP022588.1"/>
</dbReference>
<dbReference type="Proteomes" id="UP000467193">
    <property type="component" value="Chromosome"/>
</dbReference>
<evidence type="ECO:0000313" key="3">
    <source>
        <dbReference type="Proteomes" id="UP000467193"/>
    </source>
</evidence>
<feature type="compositionally biased region" description="Basic and acidic residues" evidence="1">
    <location>
        <begin position="8"/>
        <end position="18"/>
    </location>
</feature>
<name>A0A7I7QQG1_9MYCO</name>